<keyword evidence="6" id="KW-1185">Reference proteome</keyword>
<dbReference type="Pfam" id="PF13439">
    <property type="entry name" value="Glyco_transf_4"/>
    <property type="match status" value="1"/>
</dbReference>
<gene>
    <name evidence="5" type="ORF">CVM52_03155</name>
</gene>
<dbReference type="AlphaFoldDB" id="A0A2M8J5U9"/>
<dbReference type="PANTHER" id="PTHR12526">
    <property type="entry name" value="GLYCOSYLTRANSFERASE"/>
    <property type="match status" value="1"/>
</dbReference>
<dbReference type="SUPFAM" id="SSF53756">
    <property type="entry name" value="UDP-Glycosyltransferase/glycogen phosphorylase"/>
    <property type="match status" value="1"/>
</dbReference>
<organism evidence="5 6">
    <name type="scientific">Pseudooceanicola lipolyticus</name>
    <dbReference type="NCBI Taxonomy" id="2029104"/>
    <lineage>
        <taxon>Bacteria</taxon>
        <taxon>Pseudomonadati</taxon>
        <taxon>Pseudomonadota</taxon>
        <taxon>Alphaproteobacteria</taxon>
        <taxon>Rhodobacterales</taxon>
        <taxon>Paracoccaceae</taxon>
        <taxon>Pseudooceanicola</taxon>
    </lineage>
</organism>
<sequence>MGGLPVEHSNLAATASPASEPVCRPMEPVLMVAACPFPCRRGTPIRIERLAETIARSGREVHVVAYHYSGENDGAPFSDNPDAGPAYKLHRIANVPGTWDPAPGPGLGKMLLLNPLLFAKTLKVVRKHNIRLLHCHHYEALLVGLAVRRFRPVSIVYDAHTLLGDELSYYAAPIFEGTLNRFGSLLDRVLPKRADHIIPVTEEIHDKLAATKVAAPMTIVGNGLEEAAIDWFRRQTGAVIAGRVVYAGNLAAYQGIDLLLDAFARVAETHAHARLVLVIPQPHEAVLEQARARGIGDRVTAVDADRAELAHELCTADVLVNPRIECPGYPLKLLNYMAAERPIVSFKSSGKNLKDGIDACIVPDGDVAAFAEAISRLLGDRARGDTLGQTARDTVFNHYSWEAIAQRVHTAYDQACAARGIGERDNADG</sequence>
<keyword evidence="1" id="KW-0328">Glycosyltransferase</keyword>
<evidence type="ECO:0000256" key="3">
    <source>
        <dbReference type="SAM" id="MobiDB-lite"/>
    </source>
</evidence>
<protein>
    <recommendedName>
        <fullName evidence="4">Glycosyltransferase subfamily 4-like N-terminal domain-containing protein</fullName>
    </recommendedName>
</protein>
<evidence type="ECO:0000256" key="2">
    <source>
        <dbReference type="ARBA" id="ARBA00022679"/>
    </source>
</evidence>
<dbReference type="GO" id="GO:0016757">
    <property type="term" value="F:glycosyltransferase activity"/>
    <property type="evidence" value="ECO:0007669"/>
    <property type="project" value="UniProtKB-KW"/>
</dbReference>
<dbReference type="Pfam" id="PF13692">
    <property type="entry name" value="Glyco_trans_1_4"/>
    <property type="match status" value="1"/>
</dbReference>
<feature type="domain" description="Glycosyltransferase subfamily 4-like N-terminal" evidence="4">
    <location>
        <begin position="42"/>
        <end position="224"/>
    </location>
</feature>
<dbReference type="Gene3D" id="3.40.50.2000">
    <property type="entry name" value="Glycogen Phosphorylase B"/>
    <property type="match status" value="2"/>
</dbReference>
<feature type="region of interest" description="Disordered" evidence="3">
    <location>
        <begin position="1"/>
        <end position="20"/>
    </location>
</feature>
<reference evidence="5 6" key="1">
    <citation type="journal article" date="2018" name="Int. J. Syst. Evol. Microbiol.">
        <title>Pseudooceanicola lipolyticus sp. nov., a marine alphaproteobacterium, reclassification of Oceanicola flagellatus as Pseudooceanicola flagellatus comb. nov. and emended description of the genus Pseudooceanicola.</title>
        <authorList>
            <person name="Huang M.-M."/>
            <person name="Guo L.-L."/>
            <person name="Wu Y.-H."/>
            <person name="Lai Q.-L."/>
            <person name="Shao Z.-Z."/>
            <person name="Wang C.-S."/>
            <person name="Wu M."/>
            <person name="Xu X.-W."/>
        </authorList>
    </citation>
    <scope>NUCLEOTIDE SEQUENCE [LARGE SCALE GENOMIC DNA]</scope>
    <source>
        <strain evidence="5 6">157</strain>
    </source>
</reference>
<evidence type="ECO:0000259" key="4">
    <source>
        <dbReference type="Pfam" id="PF13439"/>
    </source>
</evidence>
<dbReference type="PANTHER" id="PTHR12526:SF510">
    <property type="entry name" value="D-INOSITOL 3-PHOSPHATE GLYCOSYLTRANSFERASE"/>
    <property type="match status" value="1"/>
</dbReference>
<evidence type="ECO:0000313" key="5">
    <source>
        <dbReference type="EMBL" id="PJE38154.1"/>
    </source>
</evidence>
<dbReference type="EMBL" id="PGTB01000004">
    <property type="protein sequence ID" value="PJE38154.1"/>
    <property type="molecule type" value="Genomic_DNA"/>
</dbReference>
<dbReference type="CDD" id="cd03801">
    <property type="entry name" value="GT4_PimA-like"/>
    <property type="match status" value="1"/>
</dbReference>
<name>A0A2M8J5U9_9RHOB</name>
<comment type="caution">
    <text evidence="5">The sequence shown here is derived from an EMBL/GenBank/DDBJ whole genome shotgun (WGS) entry which is preliminary data.</text>
</comment>
<dbReference type="Proteomes" id="UP000231553">
    <property type="component" value="Unassembled WGS sequence"/>
</dbReference>
<keyword evidence="2" id="KW-0808">Transferase</keyword>
<dbReference type="InterPro" id="IPR028098">
    <property type="entry name" value="Glyco_trans_4-like_N"/>
</dbReference>
<accession>A0A2M8J5U9</accession>
<evidence type="ECO:0000313" key="6">
    <source>
        <dbReference type="Proteomes" id="UP000231553"/>
    </source>
</evidence>
<dbReference type="OrthoDB" id="9783380at2"/>
<proteinExistence type="predicted"/>
<evidence type="ECO:0000256" key="1">
    <source>
        <dbReference type="ARBA" id="ARBA00022676"/>
    </source>
</evidence>